<evidence type="ECO:0000313" key="7">
    <source>
        <dbReference type="Proteomes" id="UP000435112"/>
    </source>
</evidence>
<dbReference type="AlphaFoldDB" id="A0A6A4ES15"/>
<dbReference type="EMBL" id="QXFU01001174">
    <property type="protein sequence ID" value="KAE9008674.1"/>
    <property type="molecule type" value="Genomic_DNA"/>
</dbReference>
<dbReference type="Proteomes" id="UP000435112">
    <property type="component" value="Unassembled WGS sequence"/>
</dbReference>
<keyword evidence="6" id="KW-1185">Reference proteome</keyword>
<organism evidence="4 6">
    <name type="scientific">Phytophthora rubi</name>
    <dbReference type="NCBI Taxonomy" id="129364"/>
    <lineage>
        <taxon>Eukaryota</taxon>
        <taxon>Sar</taxon>
        <taxon>Stramenopiles</taxon>
        <taxon>Oomycota</taxon>
        <taxon>Peronosporomycetes</taxon>
        <taxon>Peronosporales</taxon>
        <taxon>Peronosporaceae</taxon>
        <taxon>Phytophthora</taxon>
    </lineage>
</organism>
<evidence type="ECO:0000313" key="6">
    <source>
        <dbReference type="Proteomes" id="UP000434957"/>
    </source>
</evidence>
<protein>
    <submittedName>
        <fullName evidence="4">Uncharacterized protein</fullName>
    </submittedName>
</protein>
<evidence type="ECO:0000313" key="4">
    <source>
        <dbReference type="EMBL" id="KAE9327138.1"/>
    </source>
</evidence>
<feature type="compositionally biased region" description="Basic residues" evidence="1">
    <location>
        <begin position="67"/>
        <end position="78"/>
    </location>
</feature>
<evidence type="ECO:0000313" key="5">
    <source>
        <dbReference type="Proteomes" id="UP000429607"/>
    </source>
</evidence>
<gene>
    <name evidence="3" type="ORF">PR001_g15361</name>
    <name evidence="2" type="ORF">PR002_g15831</name>
    <name evidence="4" type="ORF">PR003_g16082</name>
</gene>
<reference evidence="4 6" key="1">
    <citation type="submission" date="2018-08" db="EMBL/GenBank/DDBJ databases">
        <title>Genomic investigation of the strawberry pathogen Phytophthora fragariae indicates pathogenicity is determined by transcriptional variation in three key races.</title>
        <authorList>
            <person name="Adams T.M."/>
            <person name="Armitage A.D."/>
            <person name="Sobczyk M.K."/>
            <person name="Bates H.J."/>
            <person name="Dunwell J.M."/>
            <person name="Nellist C.F."/>
            <person name="Harrison R.J."/>
        </authorList>
    </citation>
    <scope>NUCLEOTIDE SEQUENCE [LARGE SCALE GENOMIC DNA]</scope>
    <source>
        <strain evidence="3 5">SCRP249</strain>
        <strain evidence="2 7">SCRP324</strain>
        <strain evidence="4 6">SCRP333</strain>
    </source>
</reference>
<evidence type="ECO:0000313" key="3">
    <source>
        <dbReference type="EMBL" id="KAE9013640.1"/>
    </source>
</evidence>
<evidence type="ECO:0000313" key="2">
    <source>
        <dbReference type="EMBL" id="KAE9008674.1"/>
    </source>
</evidence>
<dbReference type="Proteomes" id="UP000434957">
    <property type="component" value="Unassembled WGS sequence"/>
</dbReference>
<comment type="caution">
    <text evidence="4">The sequence shown here is derived from an EMBL/GenBank/DDBJ whole genome shotgun (WGS) entry which is preliminary data.</text>
</comment>
<dbReference type="Proteomes" id="UP000429607">
    <property type="component" value="Unassembled WGS sequence"/>
</dbReference>
<evidence type="ECO:0000256" key="1">
    <source>
        <dbReference type="SAM" id="MobiDB-lite"/>
    </source>
</evidence>
<dbReference type="EMBL" id="QXFT01001154">
    <property type="protein sequence ID" value="KAE9327138.1"/>
    <property type="molecule type" value="Genomic_DNA"/>
</dbReference>
<proteinExistence type="predicted"/>
<dbReference type="EMBL" id="QXFV01001152">
    <property type="protein sequence ID" value="KAE9013640.1"/>
    <property type="molecule type" value="Genomic_DNA"/>
</dbReference>
<sequence length="78" mass="8691">MVDTLAMLAMDRRTSIQRTLLGDPDETRLWETATRSMGTDMLPWVTTMEDMAQEDTMADCQPGGRRVTGRRKSGPGVS</sequence>
<name>A0A6A4ES15_9STRA</name>
<feature type="region of interest" description="Disordered" evidence="1">
    <location>
        <begin position="55"/>
        <end position="78"/>
    </location>
</feature>
<accession>A0A6A4ES15</accession>